<evidence type="ECO:0000256" key="10">
    <source>
        <dbReference type="ARBA" id="ARBA00023157"/>
    </source>
</evidence>
<evidence type="ECO:0000256" key="1">
    <source>
        <dbReference type="ARBA" id="ARBA00004141"/>
    </source>
</evidence>
<dbReference type="Pfam" id="PF02628">
    <property type="entry name" value="COX15-CtaA"/>
    <property type="match status" value="1"/>
</dbReference>
<feature type="transmembrane region" description="Helical" evidence="13">
    <location>
        <begin position="279"/>
        <end position="299"/>
    </location>
</feature>
<comment type="pathway">
    <text evidence="11">Porphyrin-containing compound metabolism.</text>
</comment>
<accession>A0ABT6VXB8</accession>
<evidence type="ECO:0000256" key="6">
    <source>
        <dbReference type="ARBA" id="ARBA00023002"/>
    </source>
</evidence>
<keyword evidence="7" id="KW-0408">Iron</keyword>
<evidence type="ECO:0000256" key="8">
    <source>
        <dbReference type="ARBA" id="ARBA00023133"/>
    </source>
</evidence>
<dbReference type="PANTHER" id="PTHR35457">
    <property type="entry name" value="HEME A SYNTHASE"/>
    <property type="match status" value="1"/>
</dbReference>
<feature type="transmembrane region" description="Helical" evidence="13">
    <location>
        <begin position="81"/>
        <end position="98"/>
    </location>
</feature>
<feature type="transmembrane region" description="Helical" evidence="13">
    <location>
        <begin position="110"/>
        <end position="130"/>
    </location>
</feature>
<sequence>MPNSLNPLALLARRWQPSATFVERAALATVVMAVLIVVGGGAVRLTDSGLGCPTWPTCTPQSLTPTRAMGIHGAIEFTNRMITDVLCVVVGVAILAARSRSPWRRGLTRLAWAQFWVVMGNAVLGGIVVLTGLNPYLVGSHDVLAFSLLTVAVLMWHRTREGDAPVRDLAPRPVRQLTWVLAAATAGLLLAGTVVTGAGPHAGDARKVHRIPVDWREVTQLHTDFVWSVVGLTVALWFVLRATGAGAGPLRRVAELFWVLMAQGVIGYVQYATHVPVGLVEAHMFGACLVWIAMLRVVLSLRERPAATAEGDPALPAQDSARGPAQEPAQGSGVTTAV</sequence>
<keyword evidence="4" id="KW-0479">Metal-binding</keyword>
<proteinExistence type="predicted"/>
<evidence type="ECO:0000256" key="12">
    <source>
        <dbReference type="SAM" id="MobiDB-lite"/>
    </source>
</evidence>
<feature type="region of interest" description="Disordered" evidence="12">
    <location>
        <begin position="310"/>
        <end position="338"/>
    </location>
</feature>
<evidence type="ECO:0000256" key="5">
    <source>
        <dbReference type="ARBA" id="ARBA00022989"/>
    </source>
</evidence>
<feature type="transmembrane region" description="Helical" evidence="13">
    <location>
        <begin position="256"/>
        <end position="273"/>
    </location>
</feature>
<reference evidence="14 15" key="1">
    <citation type="submission" date="2023-05" db="EMBL/GenBank/DDBJ databases">
        <title>Streptantibioticus silvisoli sp. nov., acidotolerant actinomycetes 1 from pine litter.</title>
        <authorList>
            <person name="Swiecimska M."/>
            <person name="Golinska P."/>
            <person name="Sangal V."/>
            <person name="Wachnowicz B."/>
            <person name="Goodfellow M."/>
        </authorList>
    </citation>
    <scope>NUCLEOTIDE SEQUENCE [LARGE SCALE GENOMIC DNA]</scope>
    <source>
        <strain evidence="14 15">SL54</strain>
    </source>
</reference>
<name>A0ABT6VXB8_9ACTN</name>
<keyword evidence="3 13" id="KW-0812">Transmembrane</keyword>
<feature type="transmembrane region" description="Helical" evidence="13">
    <location>
        <begin position="136"/>
        <end position="156"/>
    </location>
</feature>
<evidence type="ECO:0000313" key="14">
    <source>
        <dbReference type="EMBL" id="MDI5963132.1"/>
    </source>
</evidence>
<evidence type="ECO:0000256" key="3">
    <source>
        <dbReference type="ARBA" id="ARBA00022692"/>
    </source>
</evidence>
<keyword evidence="6" id="KW-0560">Oxidoreductase</keyword>
<keyword evidence="10" id="KW-1015">Disulfide bond</keyword>
<evidence type="ECO:0000256" key="9">
    <source>
        <dbReference type="ARBA" id="ARBA00023136"/>
    </source>
</evidence>
<gene>
    <name evidence="14" type="ORF">POF43_010500</name>
</gene>
<feature type="transmembrane region" description="Helical" evidence="13">
    <location>
        <begin position="177"/>
        <end position="198"/>
    </location>
</feature>
<evidence type="ECO:0000256" key="13">
    <source>
        <dbReference type="SAM" id="Phobius"/>
    </source>
</evidence>
<keyword evidence="15" id="KW-1185">Reference proteome</keyword>
<comment type="subcellular location">
    <subcellularLocation>
        <location evidence="1">Membrane</location>
        <topology evidence="1">Multi-pass membrane protein</topology>
    </subcellularLocation>
</comment>
<dbReference type="InterPro" id="IPR003780">
    <property type="entry name" value="COX15/CtaA_fam"/>
</dbReference>
<dbReference type="PANTHER" id="PTHR35457:SF1">
    <property type="entry name" value="HEME A SYNTHASE"/>
    <property type="match status" value="1"/>
</dbReference>
<evidence type="ECO:0000256" key="4">
    <source>
        <dbReference type="ARBA" id="ARBA00022723"/>
    </source>
</evidence>
<evidence type="ECO:0000313" key="15">
    <source>
        <dbReference type="Proteomes" id="UP001156398"/>
    </source>
</evidence>
<keyword evidence="9 13" id="KW-0472">Membrane</keyword>
<feature type="transmembrane region" description="Helical" evidence="13">
    <location>
        <begin position="21"/>
        <end position="43"/>
    </location>
</feature>
<evidence type="ECO:0000256" key="7">
    <source>
        <dbReference type="ARBA" id="ARBA00023004"/>
    </source>
</evidence>
<dbReference type="RefSeq" id="WP_271322196.1">
    <property type="nucleotide sequence ID" value="NZ_JAAGKO020000011.1"/>
</dbReference>
<dbReference type="InterPro" id="IPR050450">
    <property type="entry name" value="COX15/CtaA_HemeA_synthase"/>
</dbReference>
<evidence type="ECO:0000256" key="2">
    <source>
        <dbReference type="ARBA" id="ARBA00022475"/>
    </source>
</evidence>
<feature type="transmembrane region" description="Helical" evidence="13">
    <location>
        <begin position="225"/>
        <end position="244"/>
    </location>
</feature>
<protein>
    <submittedName>
        <fullName evidence="14">COX15/CtaA family protein</fullName>
    </submittedName>
</protein>
<dbReference type="Proteomes" id="UP001156398">
    <property type="component" value="Unassembled WGS sequence"/>
</dbReference>
<dbReference type="EMBL" id="JAAGKO020000011">
    <property type="protein sequence ID" value="MDI5963132.1"/>
    <property type="molecule type" value="Genomic_DNA"/>
</dbReference>
<keyword evidence="5 13" id="KW-1133">Transmembrane helix</keyword>
<evidence type="ECO:0000256" key="11">
    <source>
        <dbReference type="ARBA" id="ARBA00023444"/>
    </source>
</evidence>
<organism evidence="14 15">
    <name type="scientific">Streptantibioticus silvisoli</name>
    <dbReference type="NCBI Taxonomy" id="2705255"/>
    <lineage>
        <taxon>Bacteria</taxon>
        <taxon>Bacillati</taxon>
        <taxon>Actinomycetota</taxon>
        <taxon>Actinomycetes</taxon>
        <taxon>Kitasatosporales</taxon>
        <taxon>Streptomycetaceae</taxon>
        <taxon>Streptantibioticus</taxon>
    </lineage>
</organism>
<keyword evidence="2" id="KW-1003">Cell membrane</keyword>
<keyword evidence="8" id="KW-0350">Heme biosynthesis</keyword>
<comment type="caution">
    <text evidence="14">The sequence shown here is derived from an EMBL/GenBank/DDBJ whole genome shotgun (WGS) entry which is preliminary data.</text>
</comment>